<keyword evidence="2" id="KW-0378">Hydrolase</keyword>
<keyword evidence="1" id="KW-0479">Metal-binding</keyword>
<dbReference type="Pfam" id="PF08797">
    <property type="entry name" value="HIRAN"/>
    <property type="match status" value="1"/>
</dbReference>
<dbReference type="AlphaFoldDB" id="A0A521FID4"/>
<evidence type="ECO:0000256" key="1">
    <source>
        <dbReference type="ARBA" id="ARBA00022723"/>
    </source>
</evidence>
<dbReference type="GO" id="GO:0008270">
    <property type="term" value="F:zinc ion binding"/>
    <property type="evidence" value="ECO:0007669"/>
    <property type="project" value="InterPro"/>
</dbReference>
<reference evidence="4 5" key="1">
    <citation type="submission" date="2017-05" db="EMBL/GenBank/DDBJ databases">
        <authorList>
            <person name="Varghese N."/>
            <person name="Submissions S."/>
        </authorList>
    </citation>
    <scope>NUCLEOTIDE SEQUENCE [LARGE SCALE GENOMIC DNA]</scope>
    <source>
        <strain evidence="4 5">DSM 29506</strain>
    </source>
</reference>
<dbReference type="GO" id="GO:0016818">
    <property type="term" value="F:hydrolase activity, acting on acid anhydrides, in phosphorus-containing anhydrides"/>
    <property type="evidence" value="ECO:0007669"/>
    <property type="project" value="InterPro"/>
</dbReference>
<evidence type="ECO:0000313" key="5">
    <source>
        <dbReference type="Proteomes" id="UP000316030"/>
    </source>
</evidence>
<gene>
    <name evidence="4" type="ORF">SAMN06265173_1313</name>
</gene>
<evidence type="ECO:0000259" key="3">
    <source>
        <dbReference type="Pfam" id="PF08797"/>
    </source>
</evidence>
<proteinExistence type="predicted"/>
<dbReference type="InterPro" id="IPR014905">
    <property type="entry name" value="HIRAN"/>
</dbReference>
<dbReference type="Gene3D" id="3.30.70.2330">
    <property type="match status" value="1"/>
</dbReference>
<dbReference type="RefSeq" id="WP_142494525.1">
    <property type="nucleotide sequence ID" value="NZ_FXTO01000031.1"/>
</dbReference>
<dbReference type="OrthoDB" id="8452595at2"/>
<dbReference type="EMBL" id="FXTO01000031">
    <property type="protein sequence ID" value="SMO95973.1"/>
    <property type="molecule type" value="Genomic_DNA"/>
</dbReference>
<sequence>MPFLFWGRYKPISKHNPRKYQVIEGNGSFTQDVVGESRFQNNLYKICGGKTRDGHRKVCVACLLPEPKNRHDANAIAVYIENRRVGYIPIEDSCRASEFLNHKPATAYAIILGGWRRSFFNRGHFGVKLDIDLGNNDS</sequence>
<dbReference type="GO" id="GO:0003676">
    <property type="term" value="F:nucleic acid binding"/>
    <property type="evidence" value="ECO:0007669"/>
    <property type="project" value="InterPro"/>
</dbReference>
<evidence type="ECO:0000313" key="4">
    <source>
        <dbReference type="EMBL" id="SMO95973.1"/>
    </source>
</evidence>
<protein>
    <submittedName>
        <fullName evidence="4">HIRAN domain-containing protein</fullName>
    </submittedName>
</protein>
<organism evidence="4 5">
    <name type="scientific">Thalassovita litoralis</name>
    <dbReference type="NCBI Taxonomy" id="1010611"/>
    <lineage>
        <taxon>Bacteria</taxon>
        <taxon>Pseudomonadati</taxon>
        <taxon>Pseudomonadota</taxon>
        <taxon>Alphaproteobacteria</taxon>
        <taxon>Rhodobacterales</taxon>
        <taxon>Roseobacteraceae</taxon>
        <taxon>Thalassovita</taxon>
    </lineage>
</organism>
<evidence type="ECO:0000256" key="2">
    <source>
        <dbReference type="ARBA" id="ARBA00022801"/>
    </source>
</evidence>
<feature type="domain" description="HIRAN" evidence="3">
    <location>
        <begin position="62"/>
        <end position="111"/>
    </location>
</feature>
<accession>A0A521FID4</accession>
<name>A0A521FID4_9RHOB</name>
<keyword evidence="5" id="KW-1185">Reference proteome</keyword>
<dbReference type="Proteomes" id="UP000316030">
    <property type="component" value="Unassembled WGS sequence"/>
</dbReference>